<dbReference type="PANTHER" id="PTHR43427">
    <property type="entry name" value="CHLORIDE CHANNEL PROTEIN CLC-E"/>
    <property type="match status" value="1"/>
</dbReference>
<dbReference type="Proteomes" id="UP000093080">
    <property type="component" value="Unassembled WGS sequence"/>
</dbReference>
<feature type="transmembrane region" description="Helical" evidence="11">
    <location>
        <begin position="21"/>
        <end position="43"/>
    </location>
</feature>
<accession>A0A1B9F8K6</accession>
<dbReference type="SUPFAM" id="SSF54631">
    <property type="entry name" value="CBS-domain pair"/>
    <property type="match status" value="1"/>
</dbReference>
<organism evidence="13 14">
    <name type="scientific">Dissulfuribacter thermophilus</name>
    <dbReference type="NCBI Taxonomy" id="1156395"/>
    <lineage>
        <taxon>Bacteria</taxon>
        <taxon>Pseudomonadati</taxon>
        <taxon>Thermodesulfobacteriota</taxon>
        <taxon>Dissulfuribacteria</taxon>
        <taxon>Dissulfuribacterales</taxon>
        <taxon>Dissulfuribacteraceae</taxon>
        <taxon>Dissulfuribacter</taxon>
    </lineage>
</organism>
<evidence type="ECO:0000256" key="1">
    <source>
        <dbReference type="ARBA" id="ARBA00004141"/>
    </source>
</evidence>
<evidence type="ECO:0000313" key="13">
    <source>
        <dbReference type="EMBL" id="OCC16240.1"/>
    </source>
</evidence>
<feature type="transmembrane region" description="Helical" evidence="11">
    <location>
        <begin position="220"/>
        <end position="242"/>
    </location>
</feature>
<dbReference type="OrthoDB" id="9767361at2"/>
<evidence type="ECO:0000313" key="14">
    <source>
        <dbReference type="Proteomes" id="UP000093080"/>
    </source>
</evidence>
<feature type="transmembrane region" description="Helical" evidence="11">
    <location>
        <begin position="177"/>
        <end position="200"/>
    </location>
</feature>
<protein>
    <submittedName>
        <fullName evidence="13">Chloride channel protein</fullName>
    </submittedName>
</protein>
<dbReference type="InterPro" id="IPR050368">
    <property type="entry name" value="ClC-type_chloride_channel"/>
</dbReference>
<evidence type="ECO:0000256" key="8">
    <source>
        <dbReference type="ARBA" id="ARBA00023214"/>
    </source>
</evidence>
<dbReference type="InterPro" id="IPR000644">
    <property type="entry name" value="CBS_dom"/>
</dbReference>
<evidence type="ECO:0000256" key="2">
    <source>
        <dbReference type="ARBA" id="ARBA00022448"/>
    </source>
</evidence>
<dbReference type="RefSeq" id="WP_067615282.1">
    <property type="nucleotide sequence ID" value="NZ_MAGO01000001.1"/>
</dbReference>
<comment type="subcellular location">
    <subcellularLocation>
        <location evidence="1">Membrane</location>
        <topology evidence="1">Multi-pass membrane protein</topology>
    </subcellularLocation>
</comment>
<dbReference type="Gene3D" id="3.10.580.10">
    <property type="entry name" value="CBS-domain"/>
    <property type="match status" value="1"/>
</dbReference>
<dbReference type="Gene3D" id="1.10.3080.10">
    <property type="entry name" value="Clc chloride channel"/>
    <property type="match status" value="1"/>
</dbReference>
<feature type="domain" description="CBS" evidence="12">
    <location>
        <begin position="474"/>
        <end position="532"/>
    </location>
</feature>
<gene>
    <name evidence="13" type="ORF">DBT_0057</name>
</gene>
<evidence type="ECO:0000256" key="3">
    <source>
        <dbReference type="ARBA" id="ARBA00022692"/>
    </source>
</evidence>
<proteinExistence type="predicted"/>
<comment type="caution">
    <text evidence="13">The sequence shown here is derived from an EMBL/GenBank/DDBJ whole genome shotgun (WGS) entry which is preliminary data.</text>
</comment>
<keyword evidence="6 11" id="KW-0472">Membrane</keyword>
<feature type="transmembrane region" description="Helical" evidence="11">
    <location>
        <begin position="386"/>
        <end position="410"/>
    </location>
</feature>
<feature type="transmembrane region" description="Helical" evidence="11">
    <location>
        <begin position="354"/>
        <end position="374"/>
    </location>
</feature>
<dbReference type="SUPFAM" id="SSF81340">
    <property type="entry name" value="Clc chloride channel"/>
    <property type="match status" value="1"/>
</dbReference>
<dbReference type="CDD" id="cd00400">
    <property type="entry name" value="Voltage_gated_ClC"/>
    <property type="match status" value="1"/>
</dbReference>
<dbReference type="InterPro" id="IPR046342">
    <property type="entry name" value="CBS_dom_sf"/>
</dbReference>
<dbReference type="EMBL" id="MAGO01000001">
    <property type="protein sequence ID" value="OCC16240.1"/>
    <property type="molecule type" value="Genomic_DNA"/>
</dbReference>
<dbReference type="PANTHER" id="PTHR43427:SF6">
    <property type="entry name" value="CHLORIDE CHANNEL PROTEIN CLC-E"/>
    <property type="match status" value="1"/>
</dbReference>
<keyword evidence="14" id="KW-1185">Reference proteome</keyword>
<feature type="transmembrane region" description="Helical" evidence="11">
    <location>
        <begin position="254"/>
        <end position="274"/>
    </location>
</feature>
<evidence type="ECO:0000259" key="12">
    <source>
        <dbReference type="PROSITE" id="PS51371"/>
    </source>
</evidence>
<dbReference type="Pfam" id="PF00571">
    <property type="entry name" value="CBS"/>
    <property type="match status" value="2"/>
</dbReference>
<reference evidence="13 14" key="1">
    <citation type="submission" date="2016-06" db="EMBL/GenBank/DDBJ databases">
        <title>Respiratory ammonification of nitrate coupled to the oxidation of elemental sulfur in deep-sea autotrophic thermophilic bacteria.</title>
        <authorList>
            <person name="Slobodkina G.B."/>
            <person name="Mardanov A.V."/>
            <person name="Ravin N.V."/>
            <person name="Frolova A.A."/>
            <person name="Viryasiv M.B."/>
            <person name="Chernyh N.A."/>
            <person name="Bonch-Osmolovskaya E.A."/>
            <person name="Slobodkin A.I."/>
        </authorList>
    </citation>
    <scope>NUCLEOTIDE SEQUENCE [LARGE SCALE GENOMIC DNA]</scope>
    <source>
        <strain evidence="13 14">S69</strain>
    </source>
</reference>
<dbReference type="PROSITE" id="PS51371">
    <property type="entry name" value="CBS"/>
    <property type="match status" value="2"/>
</dbReference>
<dbReference type="STRING" id="1156395.DBT_0057"/>
<evidence type="ECO:0000256" key="4">
    <source>
        <dbReference type="ARBA" id="ARBA00022989"/>
    </source>
</evidence>
<dbReference type="Pfam" id="PF00654">
    <property type="entry name" value="Voltage_CLC"/>
    <property type="match status" value="1"/>
</dbReference>
<dbReference type="FunFam" id="1.10.3080.10:FF:000018">
    <property type="entry name" value="Chloride transporter, ClC family"/>
    <property type="match status" value="1"/>
</dbReference>
<evidence type="ECO:0000256" key="5">
    <source>
        <dbReference type="ARBA" id="ARBA00023065"/>
    </source>
</evidence>
<dbReference type="PATRIC" id="fig|1156395.6.peg.56"/>
<dbReference type="GO" id="GO:0005254">
    <property type="term" value="F:chloride channel activity"/>
    <property type="evidence" value="ECO:0007669"/>
    <property type="project" value="UniProtKB-KW"/>
</dbReference>
<keyword evidence="2" id="KW-0813">Transport</keyword>
<evidence type="ECO:0000256" key="11">
    <source>
        <dbReference type="SAM" id="Phobius"/>
    </source>
</evidence>
<dbReference type="InterPro" id="IPR014743">
    <property type="entry name" value="Cl-channel_core"/>
</dbReference>
<evidence type="ECO:0000256" key="10">
    <source>
        <dbReference type="PROSITE-ProRule" id="PRU00703"/>
    </source>
</evidence>
<keyword evidence="4 11" id="KW-1133">Transmembrane helix</keyword>
<keyword evidence="9" id="KW-0407">Ion channel</keyword>
<feature type="transmembrane region" description="Helical" evidence="11">
    <location>
        <begin position="416"/>
        <end position="433"/>
    </location>
</feature>
<keyword evidence="10" id="KW-0129">CBS domain</keyword>
<feature type="domain" description="CBS" evidence="12">
    <location>
        <begin position="539"/>
        <end position="602"/>
    </location>
</feature>
<sequence>MIKSLRRLLKHSFNLKRWFQYRRVLILAIPTGIVAGLGSVLFYCSLDLAHKVFLDFLAGYRPEGPMGEHSIFPPTATPFNRWALAIVPAIGGLISGWLVYTFAPEAEGHGTDAAVEAYHFKNGMVRARIPIIKTIASAITIGSGGSGGREGPIAQIGAGFGSILAQWLSLTQEERRILMMAGMSAGIGSIFHAPLAGAIFAAEILYRDIDMEYELLVPSAITSVVAYCVFSLFFGFGNLFYTPPNFTFAHAKEILPYTVLAVIVAIGANLHSRLFYFIRDLFLKLPVLPHIKPAIGGLFTGIIGYFIPDAIYTGYGLLQNAFFGKCGLMLLLTVAIAKSFTTAFSIGSGGSGGVFGPSVVIGGALGGAVGMGLHHFFPSFVPVPEAYCIVGMAGFFAAAASTPFSTVIMVSEMTGGYGLLLPAVWVSTLAFLLRGKVGLYEKQITTRFDTPIHHGDFLIGVLGKLTVHEALKRFKKEQPAPVLSNTTLPKLLEYMSRYPHSVFPVMSKKGEFLGVVPAIKVRKTVSQNGLSSSVSAVDLIETRPIVYSWDALSLALKRMAEENVDEVVVLSSRGDEKHFSGILTRSDILKAYENLLSNMSDSKAPII</sequence>
<feature type="transmembrane region" description="Helical" evidence="11">
    <location>
        <begin position="294"/>
        <end position="315"/>
    </location>
</feature>
<feature type="transmembrane region" description="Helical" evidence="11">
    <location>
        <begin position="82"/>
        <end position="103"/>
    </location>
</feature>
<keyword evidence="5" id="KW-0406">Ion transport</keyword>
<dbReference type="GO" id="GO:0034707">
    <property type="term" value="C:chloride channel complex"/>
    <property type="evidence" value="ECO:0007669"/>
    <property type="project" value="UniProtKB-KW"/>
</dbReference>
<dbReference type="PRINTS" id="PR00762">
    <property type="entry name" value="CLCHANNEL"/>
</dbReference>
<keyword evidence="8" id="KW-0868">Chloride</keyword>
<dbReference type="AlphaFoldDB" id="A0A1B9F8K6"/>
<dbReference type="InterPro" id="IPR001807">
    <property type="entry name" value="ClC"/>
</dbReference>
<keyword evidence="7" id="KW-0869">Chloride channel</keyword>
<evidence type="ECO:0000256" key="6">
    <source>
        <dbReference type="ARBA" id="ARBA00023136"/>
    </source>
</evidence>
<name>A0A1B9F8K6_9BACT</name>
<evidence type="ECO:0000256" key="7">
    <source>
        <dbReference type="ARBA" id="ARBA00023173"/>
    </source>
</evidence>
<keyword evidence="3 11" id="KW-0812">Transmembrane</keyword>
<evidence type="ECO:0000256" key="9">
    <source>
        <dbReference type="ARBA" id="ARBA00023303"/>
    </source>
</evidence>